<reference evidence="2 3" key="1">
    <citation type="submission" date="2020-07" db="EMBL/GenBank/DDBJ databases">
        <title>Sequencing the genomes of 1000 actinobacteria strains.</title>
        <authorList>
            <person name="Klenk H.-P."/>
        </authorList>
    </citation>
    <scope>NUCLEOTIDE SEQUENCE [LARGE SCALE GENOMIC DNA]</scope>
    <source>
        <strain evidence="2 3">DSM 24552</strain>
    </source>
</reference>
<feature type="region of interest" description="Disordered" evidence="1">
    <location>
        <begin position="56"/>
        <end position="108"/>
    </location>
</feature>
<accession>A0A7Y9RWR4</accession>
<feature type="compositionally biased region" description="Low complexity" evidence="1">
    <location>
        <begin position="82"/>
        <end position="108"/>
    </location>
</feature>
<sequence length="358" mass="37504">MRRPADPAGTPAVRARRGPLPGLLPRLLPRLLAGLLAPLLVLGLLALGTGAASAAGGASAQAATGKVRAVKTTARATKPRKPGTTTTPTSTAPTTTTSTTSSPAGPRATWVWGRPSTSALVSFATGQGVRDLFVSVPWRVTGQPTEMTWLRDLRARATAAGIRLHALGSETSWVDDHASALTWQREALSTGLFDGVHLDVEPWLHADWSGDRTALLRRYLGLLATLAGDTTARVEADISFWLDQHVVDGQRVDEAVLARVDAVTVMTYRDTVSGEDSITALGEAALAAADRAGKPARLAVETHHLGTDPIAEKQTFAGATRAVLTSAMAAVDAAVRHHPSYAGIAVHDVAGWQALRTS</sequence>
<dbReference type="Proteomes" id="UP000544110">
    <property type="component" value="Unassembled WGS sequence"/>
</dbReference>
<keyword evidence="3" id="KW-1185">Reference proteome</keyword>
<dbReference type="EMBL" id="JACCAC010000001">
    <property type="protein sequence ID" value="NYG55539.1"/>
    <property type="molecule type" value="Genomic_DNA"/>
</dbReference>
<proteinExistence type="predicted"/>
<organism evidence="2 3">
    <name type="scientific">Nocardioides perillae</name>
    <dbReference type="NCBI Taxonomy" id="1119534"/>
    <lineage>
        <taxon>Bacteria</taxon>
        <taxon>Bacillati</taxon>
        <taxon>Actinomycetota</taxon>
        <taxon>Actinomycetes</taxon>
        <taxon>Propionibacteriales</taxon>
        <taxon>Nocardioidaceae</taxon>
        <taxon>Nocardioides</taxon>
    </lineage>
</organism>
<gene>
    <name evidence="2" type="ORF">BJ989_001843</name>
</gene>
<comment type="caution">
    <text evidence="2">The sequence shown here is derived from an EMBL/GenBank/DDBJ whole genome shotgun (WGS) entry which is preliminary data.</text>
</comment>
<dbReference type="AlphaFoldDB" id="A0A7Y9RWR4"/>
<feature type="region of interest" description="Disordered" evidence="1">
    <location>
        <begin position="1"/>
        <end position="21"/>
    </location>
</feature>
<feature type="compositionally biased region" description="Low complexity" evidence="1">
    <location>
        <begin position="56"/>
        <end position="65"/>
    </location>
</feature>
<name>A0A7Y9RWR4_9ACTN</name>
<evidence type="ECO:0000313" key="2">
    <source>
        <dbReference type="EMBL" id="NYG55539.1"/>
    </source>
</evidence>
<protein>
    <submittedName>
        <fullName evidence="2">Uncharacterized protein</fullName>
    </submittedName>
</protein>
<evidence type="ECO:0000313" key="3">
    <source>
        <dbReference type="Proteomes" id="UP000544110"/>
    </source>
</evidence>
<dbReference type="RefSeq" id="WP_179517964.1">
    <property type="nucleotide sequence ID" value="NZ_JACCAC010000001.1"/>
</dbReference>
<evidence type="ECO:0000256" key="1">
    <source>
        <dbReference type="SAM" id="MobiDB-lite"/>
    </source>
</evidence>